<feature type="compositionally biased region" description="Basic and acidic residues" evidence="1">
    <location>
        <begin position="303"/>
        <end position="317"/>
    </location>
</feature>
<protein>
    <submittedName>
        <fullName evidence="2">Uncharacterized protein</fullName>
    </submittedName>
</protein>
<gene>
    <name evidence="2" type="ORF">DH2020_042905</name>
</gene>
<dbReference type="EMBL" id="JABTTQ020002570">
    <property type="protein sequence ID" value="KAK6123345.1"/>
    <property type="molecule type" value="Genomic_DNA"/>
</dbReference>
<evidence type="ECO:0000256" key="1">
    <source>
        <dbReference type="SAM" id="MobiDB-lite"/>
    </source>
</evidence>
<feature type="compositionally biased region" description="Basic and acidic residues" evidence="1">
    <location>
        <begin position="187"/>
        <end position="197"/>
    </location>
</feature>
<feature type="compositionally biased region" description="Basic and acidic residues" evidence="1">
    <location>
        <begin position="284"/>
        <end position="295"/>
    </location>
</feature>
<feature type="compositionally biased region" description="Acidic residues" evidence="1">
    <location>
        <begin position="217"/>
        <end position="235"/>
    </location>
</feature>
<sequence>MLRKLTRHVLKYVFVKDEARLQISIRPRCSNVQGYRCCVPESFILDKLFSSKNRTEVSVGKKLKNDMLPEIEKVHKRKEKLLKKQHRQALMLDGIISMDGLAAGRSLRDRKPVTYTLITYDYDRSINEAIKVTKKKLPSPEPSEKRDPHVKIEDSTNGRWGGPSQYPRHDSFSALSPDSPDDDDFYDDQKTETLERSNRRRQKPQRYSVNEFVEAVSDNDADFDSDDDIVGDESDAPQIQTIAGPHSEGNETEVEPESLKFEKPNELDDHSDASENPELSTGSHDSEENVDKNEMPEDNNQPPEEHPPEIVENKQTDPAEESNGPLEESNSRDKEGGGVKKRRFLDLNELAPGSGIDDGPNSMRDDDTDDF</sequence>
<reference evidence="2 3" key="1">
    <citation type="journal article" date="2021" name="Comput. Struct. Biotechnol. J.">
        <title>De novo genome assembly of the potent medicinal plant Rehmannia glutinosa using nanopore technology.</title>
        <authorList>
            <person name="Ma L."/>
            <person name="Dong C."/>
            <person name="Song C."/>
            <person name="Wang X."/>
            <person name="Zheng X."/>
            <person name="Niu Y."/>
            <person name="Chen S."/>
            <person name="Feng W."/>
        </authorList>
    </citation>
    <scope>NUCLEOTIDE SEQUENCE [LARGE SCALE GENOMIC DNA]</scope>
    <source>
        <strain evidence="2">DH-2019</strain>
    </source>
</reference>
<evidence type="ECO:0000313" key="3">
    <source>
        <dbReference type="Proteomes" id="UP001318860"/>
    </source>
</evidence>
<feature type="region of interest" description="Disordered" evidence="1">
    <location>
        <begin position="133"/>
        <end position="371"/>
    </location>
</feature>
<dbReference type="Proteomes" id="UP001318860">
    <property type="component" value="Unassembled WGS sequence"/>
</dbReference>
<keyword evidence="3" id="KW-1185">Reference proteome</keyword>
<name>A0ABR0UN02_REHGL</name>
<feature type="compositionally biased region" description="Basic and acidic residues" evidence="1">
    <location>
        <begin position="329"/>
        <end position="338"/>
    </location>
</feature>
<feature type="compositionally biased region" description="Basic and acidic residues" evidence="1">
    <location>
        <begin position="142"/>
        <end position="156"/>
    </location>
</feature>
<organism evidence="2 3">
    <name type="scientific">Rehmannia glutinosa</name>
    <name type="common">Chinese foxglove</name>
    <dbReference type="NCBI Taxonomy" id="99300"/>
    <lineage>
        <taxon>Eukaryota</taxon>
        <taxon>Viridiplantae</taxon>
        <taxon>Streptophyta</taxon>
        <taxon>Embryophyta</taxon>
        <taxon>Tracheophyta</taxon>
        <taxon>Spermatophyta</taxon>
        <taxon>Magnoliopsida</taxon>
        <taxon>eudicotyledons</taxon>
        <taxon>Gunneridae</taxon>
        <taxon>Pentapetalae</taxon>
        <taxon>asterids</taxon>
        <taxon>lamiids</taxon>
        <taxon>Lamiales</taxon>
        <taxon>Orobanchaceae</taxon>
        <taxon>Rehmannieae</taxon>
        <taxon>Rehmannia</taxon>
    </lineage>
</organism>
<evidence type="ECO:0000313" key="2">
    <source>
        <dbReference type="EMBL" id="KAK6123345.1"/>
    </source>
</evidence>
<accession>A0ABR0UN02</accession>
<proteinExistence type="predicted"/>
<comment type="caution">
    <text evidence="2">The sequence shown here is derived from an EMBL/GenBank/DDBJ whole genome shotgun (WGS) entry which is preliminary data.</text>
</comment>
<feature type="compositionally biased region" description="Basic and acidic residues" evidence="1">
    <location>
        <begin position="257"/>
        <end position="273"/>
    </location>
</feature>